<protein>
    <recommendedName>
        <fullName evidence="5">Secreted protein</fullName>
    </recommendedName>
</protein>
<reference evidence="2" key="3">
    <citation type="journal article" date="2013" name="Nucleic Acids Res.">
        <title>The genome of Anopheles darlingi, the main neotropical malaria vector.</title>
        <authorList>
            <person name="Marinotti O."/>
            <person name="Cerqueira G.C."/>
            <person name="de Almeida L.G."/>
            <person name="Ferro M.I."/>
            <person name="Loreto E.L."/>
            <person name="Zaha A."/>
            <person name="Teixeira S.M."/>
            <person name="Wespiser A.R."/>
            <person name="Almeida E Silva A."/>
            <person name="Schlindwein A.D."/>
            <person name="Pacheco A.C."/>
            <person name="Silva A.L."/>
            <person name="Graveley B.R."/>
            <person name="Walenz B.P."/>
            <person name="Lima Bde A."/>
            <person name="Ribeiro C.A."/>
            <person name="Nunes-Silva C.G."/>
            <person name="de Carvalho C.R."/>
            <person name="Soares C.M."/>
            <person name="de Menezes C.B."/>
            <person name="Matiolli C."/>
            <person name="Caffrey D."/>
            <person name="Araujo D.A."/>
            <person name="de Oliveira D.M."/>
            <person name="Golenbock D."/>
            <person name="Grisard E.C."/>
            <person name="Fantinatti-Garboggini F."/>
            <person name="de Carvalho F.M."/>
            <person name="Barcellos F.G."/>
            <person name="Prosdocimi F."/>
            <person name="May G."/>
            <person name="Azevedo Junior G.M."/>
            <person name="Guimaraes G.M."/>
            <person name="Goldman G.H."/>
            <person name="Padilha I.Q."/>
            <person name="Batista Jda S."/>
            <person name="Ferro J.A."/>
            <person name="Ribeiro J.M."/>
            <person name="Fietto J.L."/>
            <person name="Dabbas K.M."/>
            <person name="Cerdeira L."/>
            <person name="Agnez-Lima L.F."/>
            <person name="Brocchi M."/>
            <person name="de Carvalho M.O."/>
            <person name="Teixeira Mde M."/>
            <person name="Diniz Maia Mde M."/>
            <person name="Goldman M.H."/>
            <person name="Cruz Schneider M.P."/>
            <person name="Felipe M.S."/>
            <person name="Hungria M."/>
            <person name="Nicolas M.F."/>
            <person name="Pereira M."/>
            <person name="Montes M.A."/>
            <person name="Cantao M.E."/>
            <person name="Vincentz M."/>
            <person name="Rafael M.S."/>
            <person name="Silverman N."/>
            <person name="Stoco P.H."/>
            <person name="Souza R.C."/>
            <person name="Vicentini R."/>
            <person name="Gazzinelli R.T."/>
            <person name="Neves Rde O."/>
            <person name="Silva R."/>
            <person name="Astolfi-Filho S."/>
            <person name="Maciel T.E."/>
            <person name="Urmenyi T.P."/>
            <person name="Tadei W.P."/>
            <person name="Camargo E.P."/>
            <person name="de Vasconcelos A.T."/>
        </authorList>
    </citation>
    <scope>NUCLEOTIDE SEQUENCE</scope>
</reference>
<name>W5J9S0_ANODA</name>
<dbReference type="Proteomes" id="UP000000673">
    <property type="component" value="Unassembled WGS sequence"/>
</dbReference>
<evidence type="ECO:0008006" key="5">
    <source>
        <dbReference type="Google" id="ProtNLM"/>
    </source>
</evidence>
<evidence type="ECO:0000256" key="1">
    <source>
        <dbReference type="SAM" id="SignalP"/>
    </source>
</evidence>
<reference evidence="2" key="2">
    <citation type="submission" date="2010-05" db="EMBL/GenBank/DDBJ databases">
        <authorList>
            <person name="Almeida L.G."/>
            <person name="Nicolas M.F."/>
            <person name="Souza R.C."/>
            <person name="Vasconcelos A.T.R."/>
        </authorList>
    </citation>
    <scope>NUCLEOTIDE SEQUENCE</scope>
</reference>
<dbReference type="VEuPathDB" id="VectorBase:ADAC008820"/>
<dbReference type="AlphaFoldDB" id="W5J9S0"/>
<reference evidence="3" key="4">
    <citation type="submission" date="2015-06" db="UniProtKB">
        <authorList>
            <consortium name="EnsemblMetazoa"/>
        </authorList>
    </citation>
    <scope>IDENTIFICATION</scope>
</reference>
<feature type="chain" id="PRO_5011953921" description="Secreted protein" evidence="1">
    <location>
        <begin position="16"/>
        <end position="67"/>
    </location>
</feature>
<gene>
    <name evidence="2" type="ORF">AND_008820</name>
</gene>
<evidence type="ECO:0000313" key="4">
    <source>
        <dbReference type="Proteomes" id="UP000000673"/>
    </source>
</evidence>
<proteinExistence type="predicted"/>
<dbReference type="EnsemblMetazoa" id="ADAC008820-RA">
    <property type="protein sequence ID" value="ADAC008820-PA"/>
    <property type="gene ID" value="ADAC008820"/>
</dbReference>
<dbReference type="HOGENOM" id="CLU_2814503_0_0_1"/>
<evidence type="ECO:0000313" key="2">
    <source>
        <dbReference type="EMBL" id="ETN59600.1"/>
    </source>
</evidence>
<keyword evidence="1" id="KW-0732">Signal</keyword>
<keyword evidence="4" id="KW-1185">Reference proteome</keyword>
<dbReference type="EMBL" id="ADMH02002072">
    <property type="protein sequence ID" value="ETN59600.1"/>
    <property type="molecule type" value="Genomic_DNA"/>
</dbReference>
<feature type="signal peptide" evidence="1">
    <location>
        <begin position="1"/>
        <end position="15"/>
    </location>
</feature>
<reference evidence="2 4" key="1">
    <citation type="journal article" date="2010" name="BMC Genomics">
        <title>Combination of measures distinguishes pre-miRNAs from other stem-loops in the genome of the newly sequenced Anopheles darlingi.</title>
        <authorList>
            <person name="Mendes N.D."/>
            <person name="Freitas A.T."/>
            <person name="Vasconcelos A.T."/>
            <person name="Sagot M.F."/>
        </authorList>
    </citation>
    <scope>NUCLEOTIDE SEQUENCE</scope>
</reference>
<organism evidence="2">
    <name type="scientific">Anopheles darlingi</name>
    <name type="common">Mosquito</name>
    <dbReference type="NCBI Taxonomy" id="43151"/>
    <lineage>
        <taxon>Eukaryota</taxon>
        <taxon>Metazoa</taxon>
        <taxon>Ecdysozoa</taxon>
        <taxon>Arthropoda</taxon>
        <taxon>Hexapoda</taxon>
        <taxon>Insecta</taxon>
        <taxon>Pterygota</taxon>
        <taxon>Neoptera</taxon>
        <taxon>Endopterygota</taxon>
        <taxon>Diptera</taxon>
        <taxon>Nematocera</taxon>
        <taxon>Culicoidea</taxon>
        <taxon>Culicidae</taxon>
        <taxon>Anophelinae</taxon>
        <taxon>Anopheles</taxon>
    </lineage>
</organism>
<sequence>MLLLLLIINYGMSVSRHSDDRNAAMCISCMCTESRIERAVEPRSNPNGPPHTAASFNEEGFVYGVHL</sequence>
<evidence type="ECO:0000313" key="3">
    <source>
        <dbReference type="EnsemblMetazoa" id="ADAC008820-PA"/>
    </source>
</evidence>
<accession>W5J9S0</accession>